<dbReference type="GO" id="GO:0008168">
    <property type="term" value="F:methyltransferase activity"/>
    <property type="evidence" value="ECO:0007669"/>
    <property type="project" value="UniProtKB-UniRule"/>
</dbReference>
<sequence>MCTCTTCTVQSQFTSKMRGERRRPTPHLGAFAHHRNRYKDNPPDFYALGQQYPEFKQYLRNVDDIKCRASLAWDDPFAVRELTKTLLLHDFGLEWDIPINRLCPPLPNRLNYLHWIEDLIAPANWSEVAASEKKSNDAVSGIDVGTGANCIYALLAATMNKWKFIATEIDAESYECAKENVTRNHLEKLISVKRTHTNNLLLEPLQNEPPDLKFHFVMCNPPFFDSMSEADTNPDSSCMGSVNEMVFPGGEVAFIGNMIMESEQLQNRVLWFTSMVGKKSSLRKLLALLRGAKVQSTRTTEFFQGRTKRWGIAWTFSADVIDDPSAKVLGKRKEAHRKQELSFQVPLKSEEAASGCASKEEVHQRIREFVDTKDELQLSMDSMGQDEEGREGEGEVDEEDEEQHWLMCRLEQHKMVADTISTEIRCAGRVEIVTLEDSNGFEVLVVFEEGERAAFWAIADLLQAATIRTGRQWRRKLQRQQQDQ</sequence>
<feature type="binding site" evidence="6">
    <location>
        <position position="145"/>
    </location>
    <ligand>
        <name>S-adenosyl-L-methionine</name>
        <dbReference type="ChEBI" id="CHEBI:59789"/>
    </ligand>
</feature>
<feature type="binding site" evidence="6">
    <location>
        <position position="220"/>
    </location>
    <ligand>
        <name>S-adenosyl-L-methionine</name>
        <dbReference type="ChEBI" id="CHEBI:59789"/>
    </ligand>
</feature>
<keyword evidence="4 6" id="KW-0949">S-adenosyl-L-methionine</keyword>
<comment type="similarity">
    <text evidence="1 5">Belongs to the methyltransferase superfamily. METTL16/RlmF family.</text>
</comment>
<dbReference type="Gene3D" id="3.40.50.150">
    <property type="entry name" value="Vaccinia Virus protein VP39"/>
    <property type="match status" value="1"/>
</dbReference>
<evidence type="ECO:0000256" key="1">
    <source>
        <dbReference type="ARBA" id="ARBA00005878"/>
    </source>
</evidence>
<protein>
    <recommendedName>
        <fullName evidence="5">U6 small nuclear RNA (adenine-(43)-N(6))-methyltransferase</fullName>
        <ecNumber evidence="5">2.1.1.-</ecNumber>
    </recommendedName>
</protein>
<dbReference type="InterPro" id="IPR010286">
    <property type="entry name" value="METTL16/RlmF"/>
</dbReference>
<evidence type="ECO:0000256" key="6">
    <source>
        <dbReference type="PIRSR" id="PIRSR037350-1"/>
    </source>
</evidence>
<dbReference type="CDD" id="cd02440">
    <property type="entry name" value="AdoMet_MTases"/>
    <property type="match status" value="1"/>
</dbReference>
<dbReference type="PIRSF" id="PIRSF037350">
    <property type="entry name" value="Mtase_ZK1128_prd"/>
    <property type="match status" value="1"/>
</dbReference>
<proteinExistence type="inferred from homology"/>
<reference evidence="8 9" key="1">
    <citation type="submission" date="2024-09" db="EMBL/GenBank/DDBJ databases">
        <title>Genome sequencing and assembly of Phytophthora oleae, isolate VK10A, causative agent of rot of olive drupes.</title>
        <authorList>
            <person name="Conti Taguali S."/>
            <person name="Riolo M."/>
            <person name="La Spada F."/>
            <person name="Cacciola S.O."/>
            <person name="Dionisio G."/>
        </authorList>
    </citation>
    <scope>NUCLEOTIDE SEQUENCE [LARGE SCALE GENOMIC DNA]</scope>
    <source>
        <strain evidence="8 9">VK10A</strain>
    </source>
</reference>
<keyword evidence="3 5" id="KW-0808">Transferase</keyword>
<dbReference type="Pfam" id="PF05971">
    <property type="entry name" value="Methyltransf_10"/>
    <property type="match status" value="1"/>
</dbReference>
<dbReference type="GO" id="GO:0032259">
    <property type="term" value="P:methylation"/>
    <property type="evidence" value="ECO:0007669"/>
    <property type="project" value="UniProtKB-KW"/>
</dbReference>
<dbReference type="SUPFAM" id="SSF53335">
    <property type="entry name" value="S-adenosyl-L-methionine-dependent methyltransferases"/>
    <property type="match status" value="1"/>
</dbReference>
<feature type="binding site" evidence="6">
    <location>
        <position position="168"/>
    </location>
    <ligand>
        <name>S-adenosyl-L-methionine</name>
        <dbReference type="ChEBI" id="CHEBI:59789"/>
    </ligand>
</feature>
<evidence type="ECO:0000256" key="5">
    <source>
        <dbReference type="PIRNR" id="PIRNR037350"/>
    </source>
</evidence>
<feature type="binding site" evidence="6">
    <location>
        <position position="109"/>
    </location>
    <ligand>
        <name>S-adenosyl-L-methionine</name>
        <dbReference type="ChEBI" id="CHEBI:59789"/>
    </ligand>
</feature>
<dbReference type="InterPro" id="IPR029063">
    <property type="entry name" value="SAM-dependent_MTases_sf"/>
</dbReference>
<dbReference type="InterPro" id="IPR017182">
    <property type="entry name" value="METTL16/PsiM"/>
</dbReference>
<dbReference type="PANTHER" id="PTHR13393">
    <property type="entry name" value="SAM-DEPENDENT METHYLTRANSFERASE"/>
    <property type="match status" value="1"/>
</dbReference>
<keyword evidence="9" id="KW-1185">Reference proteome</keyword>
<feature type="region of interest" description="Disordered" evidence="7">
    <location>
        <begin position="381"/>
        <end position="400"/>
    </location>
</feature>
<gene>
    <name evidence="8" type="ORF">V7S43_009012</name>
</gene>
<accession>A0ABD3FH08</accession>
<dbReference type="EMBL" id="JBIMZQ010000018">
    <property type="protein sequence ID" value="KAL3666227.1"/>
    <property type="molecule type" value="Genomic_DNA"/>
</dbReference>
<evidence type="ECO:0000256" key="2">
    <source>
        <dbReference type="ARBA" id="ARBA00022603"/>
    </source>
</evidence>
<evidence type="ECO:0000256" key="4">
    <source>
        <dbReference type="ARBA" id="ARBA00022691"/>
    </source>
</evidence>
<dbReference type="PANTHER" id="PTHR13393:SF0">
    <property type="entry name" value="RNA N6-ADENOSINE-METHYLTRANSFERASE METTL16"/>
    <property type="match status" value="1"/>
</dbReference>
<evidence type="ECO:0000313" key="9">
    <source>
        <dbReference type="Proteomes" id="UP001632037"/>
    </source>
</evidence>
<evidence type="ECO:0000256" key="3">
    <source>
        <dbReference type="ARBA" id="ARBA00022679"/>
    </source>
</evidence>
<dbReference type="EC" id="2.1.1.-" evidence="5"/>
<dbReference type="Proteomes" id="UP001632037">
    <property type="component" value="Unassembled WGS sequence"/>
</dbReference>
<dbReference type="AlphaFoldDB" id="A0ABD3FH08"/>
<comment type="caution">
    <text evidence="8">The sequence shown here is derived from an EMBL/GenBank/DDBJ whole genome shotgun (WGS) entry which is preliminary data.</text>
</comment>
<evidence type="ECO:0000313" key="8">
    <source>
        <dbReference type="EMBL" id="KAL3666227.1"/>
    </source>
</evidence>
<feature type="compositionally biased region" description="Acidic residues" evidence="7">
    <location>
        <begin position="384"/>
        <end position="400"/>
    </location>
</feature>
<keyword evidence="2 5" id="KW-0489">Methyltransferase</keyword>
<evidence type="ECO:0000256" key="7">
    <source>
        <dbReference type="SAM" id="MobiDB-lite"/>
    </source>
</evidence>
<name>A0ABD3FH08_9STRA</name>
<organism evidence="8 9">
    <name type="scientific">Phytophthora oleae</name>
    <dbReference type="NCBI Taxonomy" id="2107226"/>
    <lineage>
        <taxon>Eukaryota</taxon>
        <taxon>Sar</taxon>
        <taxon>Stramenopiles</taxon>
        <taxon>Oomycota</taxon>
        <taxon>Peronosporomycetes</taxon>
        <taxon>Peronosporales</taxon>
        <taxon>Peronosporaceae</taxon>
        <taxon>Phytophthora</taxon>
    </lineage>
</organism>